<name>A0A2T7P9H1_POMCA</name>
<feature type="signal peptide" evidence="7">
    <location>
        <begin position="1"/>
        <end position="18"/>
    </location>
</feature>
<dbReference type="GO" id="GO:0043195">
    <property type="term" value="C:terminal bouton"/>
    <property type="evidence" value="ECO:0007669"/>
    <property type="project" value="TreeGrafter"/>
</dbReference>
<evidence type="ECO:0000256" key="3">
    <source>
        <dbReference type="ARBA" id="ARBA00022692"/>
    </source>
</evidence>
<dbReference type="InterPro" id="IPR050930">
    <property type="entry name" value="MFS_Vesicular_Transporter"/>
</dbReference>
<protein>
    <recommendedName>
        <fullName evidence="10">Major facilitator superfamily (MFS) profile domain-containing protein</fullName>
    </recommendedName>
</protein>
<feature type="transmembrane region" description="Helical" evidence="6">
    <location>
        <begin position="94"/>
        <end position="114"/>
    </location>
</feature>
<dbReference type="GO" id="GO:0005335">
    <property type="term" value="F:serotonin:sodium:chloride symporter activity"/>
    <property type="evidence" value="ECO:0007669"/>
    <property type="project" value="TreeGrafter"/>
</dbReference>
<keyword evidence="9" id="KW-1185">Reference proteome</keyword>
<dbReference type="SUPFAM" id="SSF103473">
    <property type="entry name" value="MFS general substrate transporter"/>
    <property type="match status" value="2"/>
</dbReference>
<keyword evidence="4 6" id="KW-1133">Transmembrane helix</keyword>
<sequence length="288" mass="30532">MLLTAFAVSQTFIPLLVARALQGLGSAASAVAGMSIVAERYPDDRGRSKAMGIALGGAALRIIHEYSDLFIWIVAVGYPYGGFMYTFVGKTVPFLIIGALTLVDLGLQWFTLGLQPKEGVLFLRRGSNADDNVNGGVGTNSAAVDNKHDACAKVATRSGPRLVFLPDSVGYLVGTNFFGLAARSIGRWVCTLACMLLISLCLFCPSLTTVVFSLADVALTGITDAAVMPLLALLVDRRHDSFYGCVYAIVQLAVCLAYSVGTWGPTLPCLLLVEALFILNPLAIAHAH</sequence>
<dbReference type="Gene3D" id="1.20.1250.20">
    <property type="entry name" value="MFS general substrate transporter like domains"/>
    <property type="match status" value="1"/>
</dbReference>
<evidence type="ECO:0000256" key="6">
    <source>
        <dbReference type="SAM" id="Phobius"/>
    </source>
</evidence>
<evidence type="ECO:0008006" key="10">
    <source>
        <dbReference type="Google" id="ProtNLM"/>
    </source>
</evidence>
<keyword evidence="2" id="KW-0813">Transport</keyword>
<gene>
    <name evidence="8" type="ORF">C0Q70_09325</name>
</gene>
<dbReference type="AlphaFoldDB" id="A0A2T7P9H1"/>
<comment type="caution">
    <text evidence="8">The sequence shown here is derived from an EMBL/GenBank/DDBJ whole genome shotgun (WGS) entry which is preliminary data.</text>
</comment>
<dbReference type="InterPro" id="IPR011701">
    <property type="entry name" value="MFS"/>
</dbReference>
<feature type="transmembrane region" description="Helical" evidence="6">
    <location>
        <begin position="12"/>
        <end position="38"/>
    </location>
</feature>
<evidence type="ECO:0000256" key="5">
    <source>
        <dbReference type="ARBA" id="ARBA00023136"/>
    </source>
</evidence>
<dbReference type="EMBL" id="PZQS01000005">
    <property type="protein sequence ID" value="PVD30064.1"/>
    <property type="molecule type" value="Genomic_DNA"/>
</dbReference>
<evidence type="ECO:0000313" key="8">
    <source>
        <dbReference type="EMBL" id="PVD30064.1"/>
    </source>
</evidence>
<feature type="transmembrane region" description="Helical" evidence="6">
    <location>
        <begin position="242"/>
        <end position="259"/>
    </location>
</feature>
<feature type="transmembrane region" description="Helical" evidence="6">
    <location>
        <begin position="69"/>
        <end position="88"/>
    </location>
</feature>
<keyword evidence="5 6" id="KW-0472">Membrane</keyword>
<dbReference type="GO" id="GO:0030672">
    <property type="term" value="C:synaptic vesicle membrane"/>
    <property type="evidence" value="ECO:0007669"/>
    <property type="project" value="TreeGrafter"/>
</dbReference>
<feature type="transmembrane region" description="Helical" evidence="6">
    <location>
        <begin position="188"/>
        <end position="211"/>
    </location>
</feature>
<comment type="subcellular location">
    <subcellularLocation>
        <location evidence="1">Membrane</location>
        <topology evidence="1">Multi-pass membrane protein</topology>
    </subcellularLocation>
</comment>
<evidence type="ECO:0000256" key="2">
    <source>
        <dbReference type="ARBA" id="ARBA00022448"/>
    </source>
</evidence>
<feature type="transmembrane region" description="Helical" evidence="6">
    <location>
        <begin position="217"/>
        <end position="235"/>
    </location>
</feature>
<evidence type="ECO:0000256" key="4">
    <source>
        <dbReference type="ARBA" id="ARBA00022989"/>
    </source>
</evidence>
<dbReference type="OrthoDB" id="5086884at2759"/>
<dbReference type="Pfam" id="PF07690">
    <property type="entry name" value="MFS_1"/>
    <property type="match status" value="1"/>
</dbReference>
<dbReference type="PANTHER" id="PTHR23506">
    <property type="entry name" value="GH10249P"/>
    <property type="match status" value="1"/>
</dbReference>
<dbReference type="InterPro" id="IPR036259">
    <property type="entry name" value="MFS_trans_sf"/>
</dbReference>
<dbReference type="PANTHER" id="PTHR23506:SF4">
    <property type="entry name" value="PORTABELLA"/>
    <property type="match status" value="1"/>
</dbReference>
<accession>A0A2T7P9H1</accession>
<dbReference type="Proteomes" id="UP000245119">
    <property type="component" value="Linkage Group LG5"/>
</dbReference>
<feature type="chain" id="PRO_5015519785" description="Major facilitator superfamily (MFS) profile domain-containing protein" evidence="7">
    <location>
        <begin position="19"/>
        <end position="288"/>
    </location>
</feature>
<reference evidence="8 9" key="1">
    <citation type="submission" date="2018-04" db="EMBL/GenBank/DDBJ databases">
        <title>The genome of golden apple snail Pomacea canaliculata provides insight into stress tolerance and invasive adaptation.</title>
        <authorList>
            <person name="Liu C."/>
            <person name="Liu B."/>
            <person name="Ren Y."/>
            <person name="Zhang Y."/>
            <person name="Wang H."/>
            <person name="Li S."/>
            <person name="Jiang F."/>
            <person name="Yin L."/>
            <person name="Zhang G."/>
            <person name="Qian W."/>
            <person name="Fan W."/>
        </authorList>
    </citation>
    <scope>NUCLEOTIDE SEQUENCE [LARGE SCALE GENOMIC DNA]</scope>
    <source>
        <strain evidence="8">SZHN2017</strain>
        <tissue evidence="8">Muscle</tissue>
    </source>
</reference>
<proteinExistence type="predicted"/>
<organism evidence="8 9">
    <name type="scientific">Pomacea canaliculata</name>
    <name type="common">Golden apple snail</name>
    <dbReference type="NCBI Taxonomy" id="400727"/>
    <lineage>
        <taxon>Eukaryota</taxon>
        <taxon>Metazoa</taxon>
        <taxon>Spiralia</taxon>
        <taxon>Lophotrochozoa</taxon>
        <taxon>Mollusca</taxon>
        <taxon>Gastropoda</taxon>
        <taxon>Caenogastropoda</taxon>
        <taxon>Architaenioglossa</taxon>
        <taxon>Ampullarioidea</taxon>
        <taxon>Ampullariidae</taxon>
        <taxon>Pomacea</taxon>
    </lineage>
</organism>
<evidence type="ECO:0000256" key="7">
    <source>
        <dbReference type="SAM" id="SignalP"/>
    </source>
</evidence>
<dbReference type="STRING" id="400727.A0A2T7P9H1"/>
<dbReference type="GO" id="GO:0015842">
    <property type="term" value="P:aminergic neurotransmitter loading into synaptic vesicle"/>
    <property type="evidence" value="ECO:0007669"/>
    <property type="project" value="TreeGrafter"/>
</dbReference>
<evidence type="ECO:0000313" key="9">
    <source>
        <dbReference type="Proteomes" id="UP000245119"/>
    </source>
</evidence>
<keyword evidence="7" id="KW-0732">Signal</keyword>
<keyword evidence="3 6" id="KW-0812">Transmembrane</keyword>
<evidence type="ECO:0000256" key="1">
    <source>
        <dbReference type="ARBA" id="ARBA00004141"/>
    </source>
</evidence>